<feature type="region of interest" description="Disordered" evidence="1">
    <location>
        <begin position="523"/>
        <end position="562"/>
    </location>
</feature>
<reference evidence="2" key="1">
    <citation type="submission" date="2007-08" db="EMBL/GenBank/DDBJ databases">
        <authorList>
            <person name="Pedersen C.P."/>
            <person name="Holefors A."/>
            <person name="Thordal-Christensen H."/>
        </authorList>
    </citation>
    <scope>NUCLEOTIDE SEQUENCE</scope>
    <source>
        <strain evidence="2">C15</strain>
    </source>
</reference>
<name>A8U3R0_BLUHO</name>
<feature type="compositionally biased region" description="Polar residues" evidence="1">
    <location>
        <begin position="550"/>
        <end position="562"/>
    </location>
</feature>
<feature type="compositionally biased region" description="Polar residues" evidence="1">
    <location>
        <begin position="246"/>
        <end position="259"/>
    </location>
</feature>
<sequence length="562" mass="60369">MAEKGLEPSATEVDLMEVDIVAQMKERGQTDIEMFEVDKIIKTMIIEGLKDSRWANAGAESSQTASTAPEIVTEKAITLTTTKPARVAPRKIAVPIGNRTPKKSTPRGTEVPNCAEAATVSRPPPSPASISGTAESLKHAAGGASTGTTQNNPPEIEALLEAERKLAAITAAKLEVGSTVLNTLQSVILSLETTDNKEYLDAMNVCLRGALAHVLRTGTTPVPTTRNGLPNHPTPVIASVAPKKPTQPTKKSAKTAPSSWPDNRLFLRLGSKHQWRNLSPAGIREAVAQLTNSPHAAIEHVYRVPTSFALRAKDQESCQLLLNAAESFLPIEGRLKEASDLVVLRISTIPRRHPHSSWKGASDEGDGDRGDYQDYKGSSSRGSAAQKKSCLANFKKGTEPGLGFRLFDDSGVAVRHQPRQTVQQCKRCLQFHGTRGCSRAPAYWNCTSTMHSTNECHEHTKCRNCGGLHRSNSRVCLARPTKSGPVSREQLATIRVASQRELAAVARAKAAVRRAETEAQAAARQAQASPGAEKSNNRFEVVMTDVTPDATATGTSNPVESS</sequence>
<evidence type="ECO:0000256" key="1">
    <source>
        <dbReference type="SAM" id="MobiDB-lite"/>
    </source>
</evidence>
<feature type="region of interest" description="Disordered" evidence="1">
    <location>
        <begin position="352"/>
        <end position="382"/>
    </location>
</feature>
<feature type="compositionally biased region" description="Low complexity" evidence="1">
    <location>
        <begin position="523"/>
        <end position="533"/>
    </location>
</feature>
<proteinExistence type="predicted"/>
<accession>A8U3R0</accession>
<protein>
    <submittedName>
        <fullName evidence="2">TE1a</fullName>
    </submittedName>
</protein>
<evidence type="ECO:0000313" key="2">
    <source>
        <dbReference type="EMBL" id="ABW72064.1"/>
    </source>
</evidence>
<reference evidence="2" key="2">
    <citation type="journal article" date="2008" name="Fungal Genet. Biol.">
        <title>Genetics of avirulence genes in Blumeria graminis f.sp. hordei and physical mapping of AVR(a22) and AVR(a12).</title>
        <authorList>
            <person name="Skamnioti P."/>
            <person name="Pedersen C."/>
            <person name="Al-Chaarani G.R."/>
            <person name="Holefors A."/>
            <person name="Thordal-Christensen H."/>
            <person name="Brown J.K."/>
            <person name="Ridout C.J."/>
        </authorList>
    </citation>
    <scope>NUCLEOTIDE SEQUENCE</scope>
    <source>
        <strain evidence="2">C15</strain>
    </source>
</reference>
<organism evidence="2">
    <name type="scientific">Blumeria hordei</name>
    <name type="common">Barley powdery mildew</name>
    <name type="synonym">Blumeria graminis f. sp. hordei</name>
    <dbReference type="NCBI Taxonomy" id="2867405"/>
    <lineage>
        <taxon>Eukaryota</taxon>
        <taxon>Fungi</taxon>
        <taxon>Dikarya</taxon>
        <taxon>Ascomycota</taxon>
        <taxon>Pezizomycotina</taxon>
        <taxon>Leotiomycetes</taxon>
        <taxon>Erysiphales</taxon>
        <taxon>Erysiphaceae</taxon>
        <taxon>Blumeria</taxon>
    </lineage>
</organism>
<feature type="region of interest" description="Disordered" evidence="1">
    <location>
        <begin position="222"/>
        <end position="259"/>
    </location>
</feature>
<dbReference type="EMBL" id="EU098096">
    <property type="protein sequence ID" value="ABW72064.1"/>
    <property type="molecule type" value="Genomic_DNA"/>
</dbReference>
<feature type="region of interest" description="Disordered" evidence="1">
    <location>
        <begin position="96"/>
        <end position="152"/>
    </location>
</feature>
<dbReference type="AlphaFoldDB" id="A8U3R0"/>